<dbReference type="InterPro" id="IPR041492">
    <property type="entry name" value="HAD_2"/>
</dbReference>
<dbReference type="InterPro" id="IPR006439">
    <property type="entry name" value="HAD-SF_hydro_IA"/>
</dbReference>
<evidence type="ECO:0000256" key="4">
    <source>
        <dbReference type="ARBA" id="ARBA00013078"/>
    </source>
</evidence>
<dbReference type="SFLD" id="SFLDG01129">
    <property type="entry name" value="C1.5:_HAD__Beta-PGM__Phosphata"/>
    <property type="match status" value="1"/>
</dbReference>
<dbReference type="InterPro" id="IPR023198">
    <property type="entry name" value="PGP-like_dom2"/>
</dbReference>
<dbReference type="Pfam" id="PF13419">
    <property type="entry name" value="HAD_2"/>
    <property type="match status" value="1"/>
</dbReference>
<evidence type="ECO:0000256" key="3">
    <source>
        <dbReference type="ARBA" id="ARBA00006171"/>
    </source>
</evidence>
<dbReference type="PANTHER" id="PTHR43434:SF1">
    <property type="entry name" value="PHOSPHOGLYCOLATE PHOSPHATASE"/>
    <property type="match status" value="1"/>
</dbReference>
<evidence type="ECO:0000313" key="5">
    <source>
        <dbReference type="EMBL" id="MBE1207523.1"/>
    </source>
</evidence>
<proteinExistence type="inferred from homology"/>
<gene>
    <name evidence="5" type="ORF">IHE39_24840</name>
</gene>
<dbReference type="SFLD" id="SFLDG01135">
    <property type="entry name" value="C1.5.6:_HAD__Beta-PGM__Phospha"/>
    <property type="match status" value="1"/>
</dbReference>
<sequence length="251" mass="26855">MTPARPLGNVPERPRAVLFDLDGTLIDSAPDLRASINILLRQYELGSLSLERVRGMIGNGIKMLVERAFDSCGHPLVGEELDAGYAAMLDIYSGHLTTFTRPMPGARAAIRLLHAKGFRMGVVTNKQQAATERILDHFALTPFLGAVIGGSPGMNPKPAPDMLLRALDRLGVEPGDAVMVGDSGIDVEAAHNAGLPAVIVLNGYMRSSEEAAKAAVTIASLEECPAAVGAIWMFGRERLPQLARPQRPTRD</sequence>
<keyword evidence="6" id="KW-1185">Reference proteome</keyword>
<dbReference type="InterPro" id="IPR023214">
    <property type="entry name" value="HAD_sf"/>
</dbReference>
<dbReference type="NCBIfam" id="TIGR01509">
    <property type="entry name" value="HAD-SF-IA-v3"/>
    <property type="match status" value="1"/>
</dbReference>
<dbReference type="EC" id="3.1.3.18" evidence="4"/>
<comment type="similarity">
    <text evidence="3">Belongs to the HAD-like hydrolase superfamily. CbbY/CbbZ/Gph/YieH family.</text>
</comment>
<reference evidence="5 6" key="1">
    <citation type="submission" date="2020-09" db="EMBL/GenBank/DDBJ databases">
        <title>Draft Genome Sequence of Aminobacter carboxidus type strain DSM 1086, a soil Gram-negative carboxydobacterium.</title>
        <authorList>
            <person name="Turrini P."/>
            <person name="Tescari M."/>
            <person name="Artuso I."/>
            <person name="Lugli G.A."/>
            <person name="Frangipani E."/>
            <person name="Ventura M."/>
            <person name="Visca P."/>
        </authorList>
    </citation>
    <scope>NUCLEOTIDE SEQUENCE [LARGE SCALE GENOMIC DNA]</scope>
    <source>
        <strain evidence="5 6">DSM 1086</strain>
    </source>
</reference>
<dbReference type="PANTHER" id="PTHR43434">
    <property type="entry name" value="PHOSPHOGLYCOLATE PHOSPHATASE"/>
    <property type="match status" value="1"/>
</dbReference>
<comment type="pathway">
    <text evidence="2">Organic acid metabolism; glycolate biosynthesis; glycolate from 2-phosphoglycolate: step 1/1.</text>
</comment>
<evidence type="ECO:0000256" key="1">
    <source>
        <dbReference type="ARBA" id="ARBA00000830"/>
    </source>
</evidence>
<accession>A0ABR9GV06</accession>
<dbReference type="InterPro" id="IPR036412">
    <property type="entry name" value="HAD-like_sf"/>
</dbReference>
<comment type="caution">
    <text evidence="5">The sequence shown here is derived from an EMBL/GenBank/DDBJ whole genome shotgun (WGS) entry which is preliminary data.</text>
</comment>
<dbReference type="Proteomes" id="UP000598227">
    <property type="component" value="Unassembled WGS sequence"/>
</dbReference>
<name>A0ABR9GV06_9HYPH</name>
<dbReference type="PRINTS" id="PR00413">
    <property type="entry name" value="HADHALOGNASE"/>
</dbReference>
<dbReference type="SFLD" id="SFLDS00003">
    <property type="entry name" value="Haloacid_Dehalogenase"/>
    <property type="match status" value="1"/>
</dbReference>
<protein>
    <recommendedName>
        <fullName evidence="4">phosphoglycolate phosphatase</fullName>
        <ecNumber evidence="4">3.1.3.18</ecNumber>
    </recommendedName>
</protein>
<dbReference type="GO" id="GO:0016787">
    <property type="term" value="F:hydrolase activity"/>
    <property type="evidence" value="ECO:0007669"/>
    <property type="project" value="UniProtKB-KW"/>
</dbReference>
<organism evidence="5 6">
    <name type="scientific">Aminobacter carboxidus</name>
    <dbReference type="NCBI Taxonomy" id="376165"/>
    <lineage>
        <taxon>Bacteria</taxon>
        <taxon>Pseudomonadati</taxon>
        <taxon>Pseudomonadota</taxon>
        <taxon>Alphaproteobacteria</taxon>
        <taxon>Hyphomicrobiales</taxon>
        <taxon>Phyllobacteriaceae</taxon>
        <taxon>Aminobacter</taxon>
    </lineage>
</organism>
<dbReference type="RefSeq" id="WP_192568346.1">
    <property type="nucleotide sequence ID" value="NZ_JACZEP010000011.1"/>
</dbReference>
<evidence type="ECO:0000256" key="2">
    <source>
        <dbReference type="ARBA" id="ARBA00004818"/>
    </source>
</evidence>
<evidence type="ECO:0000313" key="6">
    <source>
        <dbReference type="Proteomes" id="UP000598227"/>
    </source>
</evidence>
<dbReference type="SUPFAM" id="SSF56784">
    <property type="entry name" value="HAD-like"/>
    <property type="match status" value="1"/>
</dbReference>
<dbReference type="Gene3D" id="3.40.50.1000">
    <property type="entry name" value="HAD superfamily/HAD-like"/>
    <property type="match status" value="1"/>
</dbReference>
<comment type="catalytic activity">
    <reaction evidence="1">
        <text>2-phosphoglycolate + H2O = glycolate + phosphate</text>
        <dbReference type="Rhea" id="RHEA:14369"/>
        <dbReference type="ChEBI" id="CHEBI:15377"/>
        <dbReference type="ChEBI" id="CHEBI:29805"/>
        <dbReference type="ChEBI" id="CHEBI:43474"/>
        <dbReference type="ChEBI" id="CHEBI:58033"/>
        <dbReference type="EC" id="3.1.3.18"/>
    </reaction>
</comment>
<dbReference type="NCBIfam" id="TIGR01549">
    <property type="entry name" value="HAD-SF-IA-v1"/>
    <property type="match status" value="1"/>
</dbReference>
<keyword evidence="5" id="KW-0378">Hydrolase</keyword>
<dbReference type="Gene3D" id="1.10.150.240">
    <property type="entry name" value="Putative phosphatase, domain 2"/>
    <property type="match status" value="1"/>
</dbReference>
<dbReference type="EMBL" id="JACZEP010000011">
    <property type="protein sequence ID" value="MBE1207523.1"/>
    <property type="molecule type" value="Genomic_DNA"/>
</dbReference>
<dbReference type="InterPro" id="IPR050155">
    <property type="entry name" value="HAD-like_hydrolase_sf"/>
</dbReference>